<reference evidence="9" key="1">
    <citation type="submission" date="2025-08" db="UniProtKB">
        <authorList>
            <consortium name="RefSeq"/>
        </authorList>
    </citation>
    <scope>IDENTIFICATION</scope>
</reference>
<dbReference type="Pfam" id="PF13613">
    <property type="entry name" value="HTH_Tnp_4"/>
    <property type="match status" value="1"/>
</dbReference>
<dbReference type="AlphaFoldDB" id="A0A6P8U739"/>
<dbReference type="PANTHER" id="PTHR23080:SF133">
    <property type="entry name" value="SI:CH211-262I1.5-RELATED"/>
    <property type="match status" value="1"/>
</dbReference>
<dbReference type="InParanoid" id="A0A6P8U739"/>
<dbReference type="GO" id="GO:0008270">
    <property type="term" value="F:zinc ion binding"/>
    <property type="evidence" value="ECO:0007669"/>
    <property type="project" value="UniProtKB-KW"/>
</dbReference>
<dbReference type="InterPro" id="IPR027805">
    <property type="entry name" value="Transposase_HTH_dom"/>
</dbReference>
<dbReference type="RefSeq" id="XP_034072579.1">
    <property type="nucleotide sequence ID" value="XM_034216688.1"/>
</dbReference>
<dbReference type="KEGG" id="gacu:117546451"/>
<evidence type="ECO:0000256" key="3">
    <source>
        <dbReference type="ARBA" id="ARBA00022833"/>
    </source>
</evidence>
<protein>
    <submittedName>
        <fullName evidence="9">52 kDa repressor of the inhibitor of the protein kinase-like</fullName>
    </submittedName>
</protein>
<evidence type="ECO:0000313" key="9">
    <source>
        <dbReference type="RefSeq" id="XP_034072579.1"/>
    </source>
</evidence>
<dbReference type="Proteomes" id="UP000515161">
    <property type="component" value="Unplaced"/>
</dbReference>
<evidence type="ECO:0000256" key="6">
    <source>
        <dbReference type="SAM" id="MobiDB-lite"/>
    </source>
</evidence>
<keyword evidence="2 5" id="KW-0863">Zinc-finger</keyword>
<evidence type="ECO:0000256" key="4">
    <source>
        <dbReference type="ARBA" id="ARBA00023125"/>
    </source>
</evidence>
<keyword evidence="1" id="KW-0479">Metal-binding</keyword>
<dbReference type="PANTHER" id="PTHR23080">
    <property type="entry name" value="THAP DOMAIN PROTEIN"/>
    <property type="match status" value="1"/>
</dbReference>
<dbReference type="OrthoDB" id="10009406at2759"/>
<keyword evidence="8" id="KW-1185">Reference proteome</keyword>
<feature type="domain" description="THAP-type" evidence="7">
    <location>
        <begin position="1"/>
        <end position="72"/>
    </location>
</feature>
<dbReference type="InterPro" id="IPR006612">
    <property type="entry name" value="THAP_Znf"/>
</dbReference>
<evidence type="ECO:0000313" key="8">
    <source>
        <dbReference type="Proteomes" id="UP000515161"/>
    </source>
</evidence>
<dbReference type="Pfam" id="PF05485">
    <property type="entry name" value="THAP"/>
    <property type="match status" value="1"/>
</dbReference>
<dbReference type="Gene3D" id="6.20.210.20">
    <property type="entry name" value="THAP domain"/>
    <property type="match status" value="1"/>
</dbReference>
<feature type="region of interest" description="Disordered" evidence="6">
    <location>
        <begin position="117"/>
        <end position="137"/>
    </location>
</feature>
<gene>
    <name evidence="9" type="primary">LOC117546451</name>
</gene>
<dbReference type="GeneID" id="117546451"/>
<organism evidence="8 9">
    <name type="scientific">Gymnodraco acuticeps</name>
    <name type="common">Antarctic dragonfish</name>
    <dbReference type="NCBI Taxonomy" id="8218"/>
    <lineage>
        <taxon>Eukaryota</taxon>
        <taxon>Metazoa</taxon>
        <taxon>Chordata</taxon>
        <taxon>Craniata</taxon>
        <taxon>Vertebrata</taxon>
        <taxon>Euteleostomi</taxon>
        <taxon>Actinopterygii</taxon>
        <taxon>Neopterygii</taxon>
        <taxon>Teleostei</taxon>
        <taxon>Neoteleostei</taxon>
        <taxon>Acanthomorphata</taxon>
        <taxon>Eupercaria</taxon>
        <taxon>Perciformes</taxon>
        <taxon>Notothenioidei</taxon>
        <taxon>Bathydraconidae</taxon>
        <taxon>Gymnodraco</taxon>
    </lineage>
</organism>
<evidence type="ECO:0000256" key="2">
    <source>
        <dbReference type="ARBA" id="ARBA00022771"/>
    </source>
</evidence>
<name>A0A6P8U739_GYMAC</name>
<keyword evidence="4 5" id="KW-0238">DNA-binding</keyword>
<dbReference type="SUPFAM" id="SSF57716">
    <property type="entry name" value="Glucocorticoid receptor-like (DNA-binding domain)"/>
    <property type="match status" value="1"/>
</dbReference>
<dbReference type="SMART" id="SM00980">
    <property type="entry name" value="THAP"/>
    <property type="match status" value="1"/>
</dbReference>
<evidence type="ECO:0000256" key="5">
    <source>
        <dbReference type="PROSITE-ProRule" id="PRU00309"/>
    </source>
</evidence>
<sequence length="316" mass="36426">MVCCFAPGCSHKSSHGTCSFYRFPTDVVKRRVWTRVIRRADRKPGAHSRICSCHFPKGKGKMPVLFVAQNIVKLNREDHSYCLRGNDTQIHGTKEEAKCLMTEEEADPFANEYLRPLSEDDEEQTTSETVEEKLQSEQRHRMQLEIQLAESKAELKSLKDKESYCRDMYSASQLSEKVLRMETGLPDRDTFRSVCEYVARFEGSITYPEGWSPKTLSLEDQVFITLMKLRHSYTHLHLAALFHCSITTVRNVIGTFIDILHKLLFKDTMITVPGREKNKTSLPSSFRLIRRMILDCTDITIAMPKQMDIQNEFSGV</sequence>
<proteinExistence type="predicted"/>
<evidence type="ECO:0000259" key="7">
    <source>
        <dbReference type="PROSITE" id="PS50950"/>
    </source>
</evidence>
<accession>A0A6P8U739</accession>
<keyword evidence="3" id="KW-0862">Zinc</keyword>
<dbReference type="InterPro" id="IPR038441">
    <property type="entry name" value="THAP_Znf_sf"/>
</dbReference>
<dbReference type="GO" id="GO:0003677">
    <property type="term" value="F:DNA binding"/>
    <property type="evidence" value="ECO:0007669"/>
    <property type="project" value="UniProtKB-UniRule"/>
</dbReference>
<dbReference type="PROSITE" id="PS50950">
    <property type="entry name" value="ZF_THAP"/>
    <property type="match status" value="1"/>
</dbReference>
<evidence type="ECO:0000256" key="1">
    <source>
        <dbReference type="ARBA" id="ARBA00022723"/>
    </source>
</evidence>